<name>A0A8X6TV65_NEPPI</name>
<feature type="chain" id="PRO_5036469892" evidence="1">
    <location>
        <begin position="17"/>
        <end position="201"/>
    </location>
</feature>
<evidence type="ECO:0000313" key="3">
    <source>
        <dbReference type="Proteomes" id="UP000887013"/>
    </source>
</evidence>
<sequence>MKYLCYLLLFLSAADSSVLKNQRKREIDLSNKNDTSVPENSNTSCNIDCENTLNASEGLIQIPGNSVIHQYELTYKLKIEVPKGHSIDLTFSKLSQESNDTSSCKSCKPSIEIVYYDSSGEPHLRIDSIDNISMSTNMSIPAYKADIRFFTGLKWNQSQGHLNNYLVSFKAIPNKEGWTIFKFMPIVLPLGFIISGVACFW</sequence>
<gene>
    <name evidence="2" type="ORF">NPIL_671591</name>
</gene>
<keyword evidence="3" id="KW-1185">Reference proteome</keyword>
<organism evidence="2 3">
    <name type="scientific">Nephila pilipes</name>
    <name type="common">Giant wood spider</name>
    <name type="synonym">Nephila maculata</name>
    <dbReference type="NCBI Taxonomy" id="299642"/>
    <lineage>
        <taxon>Eukaryota</taxon>
        <taxon>Metazoa</taxon>
        <taxon>Ecdysozoa</taxon>
        <taxon>Arthropoda</taxon>
        <taxon>Chelicerata</taxon>
        <taxon>Arachnida</taxon>
        <taxon>Araneae</taxon>
        <taxon>Araneomorphae</taxon>
        <taxon>Entelegynae</taxon>
        <taxon>Araneoidea</taxon>
        <taxon>Nephilidae</taxon>
        <taxon>Nephila</taxon>
    </lineage>
</organism>
<proteinExistence type="predicted"/>
<dbReference type="InterPro" id="IPR035914">
    <property type="entry name" value="Sperma_CUB_dom_sf"/>
</dbReference>
<protein>
    <submittedName>
        <fullName evidence="2">Uncharacterized protein</fullName>
    </submittedName>
</protein>
<comment type="caution">
    <text evidence="2">The sequence shown here is derived from an EMBL/GenBank/DDBJ whole genome shotgun (WGS) entry which is preliminary data.</text>
</comment>
<keyword evidence="1" id="KW-0732">Signal</keyword>
<feature type="signal peptide" evidence="1">
    <location>
        <begin position="1"/>
        <end position="16"/>
    </location>
</feature>
<dbReference type="Gene3D" id="2.60.120.290">
    <property type="entry name" value="Spermadhesin, CUB domain"/>
    <property type="match status" value="1"/>
</dbReference>
<accession>A0A8X6TV65</accession>
<evidence type="ECO:0000313" key="2">
    <source>
        <dbReference type="EMBL" id="GFT47024.1"/>
    </source>
</evidence>
<dbReference type="OrthoDB" id="10460127at2759"/>
<dbReference type="EMBL" id="BMAW01111254">
    <property type="protein sequence ID" value="GFT47024.1"/>
    <property type="molecule type" value="Genomic_DNA"/>
</dbReference>
<reference evidence="2" key="1">
    <citation type="submission" date="2020-08" db="EMBL/GenBank/DDBJ databases">
        <title>Multicomponent nature underlies the extraordinary mechanical properties of spider dragline silk.</title>
        <authorList>
            <person name="Kono N."/>
            <person name="Nakamura H."/>
            <person name="Mori M."/>
            <person name="Yoshida Y."/>
            <person name="Ohtoshi R."/>
            <person name="Malay A.D."/>
            <person name="Moran D.A.P."/>
            <person name="Tomita M."/>
            <person name="Numata K."/>
            <person name="Arakawa K."/>
        </authorList>
    </citation>
    <scope>NUCLEOTIDE SEQUENCE</scope>
</reference>
<dbReference type="AlphaFoldDB" id="A0A8X6TV65"/>
<evidence type="ECO:0000256" key="1">
    <source>
        <dbReference type="SAM" id="SignalP"/>
    </source>
</evidence>
<dbReference type="Proteomes" id="UP000887013">
    <property type="component" value="Unassembled WGS sequence"/>
</dbReference>
<dbReference type="SUPFAM" id="SSF49854">
    <property type="entry name" value="Spermadhesin, CUB domain"/>
    <property type="match status" value="1"/>
</dbReference>